<keyword evidence="12" id="KW-1185">Reference proteome</keyword>
<accession>A0A1E3A9P5</accession>
<evidence type="ECO:0000256" key="8">
    <source>
        <dbReference type="SAM" id="Phobius"/>
    </source>
</evidence>
<keyword evidence="7 9" id="KW-0012">Acyltransferase</keyword>
<evidence type="ECO:0000313" key="12">
    <source>
        <dbReference type="Proteomes" id="UP000094869"/>
    </source>
</evidence>
<dbReference type="PIRSF" id="PIRSF500217">
    <property type="entry name" value="AlgI"/>
    <property type="match status" value="1"/>
</dbReference>
<feature type="transmembrane region" description="Helical" evidence="8">
    <location>
        <begin position="328"/>
        <end position="346"/>
    </location>
</feature>
<evidence type="ECO:0000256" key="2">
    <source>
        <dbReference type="ARBA" id="ARBA00010323"/>
    </source>
</evidence>
<reference evidence="10 12" key="2">
    <citation type="submission" date="2016-08" db="EMBL/GenBank/DDBJ databases">
        <title>Characterization of Isolates of Eisenbergiella tayi Derived from Blood Cultures, Using Whole Genome Sequencing.</title>
        <authorList>
            <person name="Bernier A.-M."/>
            <person name="Burdz T."/>
            <person name="Wiebe D."/>
            <person name="Bernard K."/>
        </authorList>
    </citation>
    <scope>NUCLEOTIDE SEQUENCE [LARGE SCALE GENOMIC DNA]</scope>
    <source>
        <strain evidence="10 12">NML120146</strain>
    </source>
</reference>
<comment type="subcellular location">
    <subcellularLocation>
        <location evidence="1">Cell membrane</location>
        <topology evidence="1">Multi-pass membrane protein</topology>
    </subcellularLocation>
</comment>
<feature type="transmembrane region" description="Helical" evidence="8">
    <location>
        <begin position="48"/>
        <end position="66"/>
    </location>
</feature>
<dbReference type="EC" id="2.3.1.-" evidence="9"/>
<name>A0A1E3A9P5_9FIRM</name>
<dbReference type="InterPro" id="IPR024194">
    <property type="entry name" value="Ac/AlaTfrase_AlgI/DltB"/>
</dbReference>
<dbReference type="GO" id="GO:0005886">
    <property type="term" value="C:plasma membrane"/>
    <property type="evidence" value="ECO:0007669"/>
    <property type="project" value="UniProtKB-SubCell"/>
</dbReference>
<feature type="transmembrane region" description="Helical" evidence="8">
    <location>
        <begin position="443"/>
        <end position="468"/>
    </location>
</feature>
<keyword evidence="7 9" id="KW-0808">Transferase</keyword>
<evidence type="ECO:0000313" key="10">
    <source>
        <dbReference type="EMBL" id="ODR59209.1"/>
    </source>
</evidence>
<dbReference type="Pfam" id="PF03062">
    <property type="entry name" value="MBOAT"/>
    <property type="match status" value="1"/>
</dbReference>
<dbReference type="EMBL" id="MEHD01000015">
    <property type="protein sequence ID" value="ODR59209.1"/>
    <property type="molecule type" value="Genomic_DNA"/>
</dbReference>
<protein>
    <submittedName>
        <fullName evidence="10">Alginate O-acetyltransferase</fullName>
    </submittedName>
    <submittedName>
        <fullName evidence="9">Peptidoglycan O-acetyltransferase</fullName>
        <ecNumber evidence="9">2.3.1.-</ecNumber>
    </submittedName>
</protein>
<dbReference type="EMBL" id="MCGH01000002">
    <property type="protein sequence ID" value="ODM05438.1"/>
    <property type="molecule type" value="Genomic_DNA"/>
</dbReference>
<dbReference type="PANTHER" id="PTHR13285:SF18">
    <property type="entry name" value="PROTEIN-CYSTEINE N-PALMITOYLTRANSFERASE RASP"/>
    <property type="match status" value="1"/>
</dbReference>
<evidence type="ECO:0000256" key="1">
    <source>
        <dbReference type="ARBA" id="ARBA00004651"/>
    </source>
</evidence>
<dbReference type="PANTHER" id="PTHR13285">
    <property type="entry name" value="ACYLTRANSFERASE"/>
    <property type="match status" value="1"/>
</dbReference>
<evidence type="ECO:0000256" key="7">
    <source>
        <dbReference type="PIRNR" id="PIRNR016636"/>
    </source>
</evidence>
<evidence type="ECO:0000313" key="9">
    <source>
        <dbReference type="EMBL" id="ODM05438.1"/>
    </source>
</evidence>
<evidence type="ECO:0000256" key="4">
    <source>
        <dbReference type="ARBA" id="ARBA00022692"/>
    </source>
</evidence>
<comment type="caution">
    <text evidence="9">The sequence shown here is derived from an EMBL/GenBank/DDBJ whole genome shotgun (WGS) entry which is preliminary data.</text>
</comment>
<dbReference type="InterPro" id="IPR051085">
    <property type="entry name" value="MB_O-acyltransferase"/>
</dbReference>
<comment type="similarity">
    <text evidence="2 7">Belongs to the membrane-bound acyltransferase family.</text>
</comment>
<dbReference type="InterPro" id="IPR028362">
    <property type="entry name" value="AlgI"/>
</dbReference>
<dbReference type="PIRSF" id="PIRSF016636">
    <property type="entry name" value="AlgI_DltB"/>
    <property type="match status" value="1"/>
</dbReference>
<dbReference type="RefSeq" id="WP_069151702.1">
    <property type="nucleotide sequence ID" value="NZ_DBFYTW010000206.1"/>
</dbReference>
<dbReference type="Proteomes" id="UP000094869">
    <property type="component" value="Unassembled WGS sequence"/>
</dbReference>
<feature type="transmembrane region" description="Helical" evidence="8">
    <location>
        <begin position="118"/>
        <end position="139"/>
    </location>
</feature>
<feature type="transmembrane region" description="Helical" evidence="8">
    <location>
        <begin position="404"/>
        <end position="422"/>
    </location>
</feature>
<sequence>MVFSSMIFLWAFLPIVFILDKIAGKSRKLQNILLLAASLLFYAWGEPRYMWLLLVSILANYALGLFMDGIQGQGRRKFILIAGILVNLGILGYYKYFNFFINTLNKIFGRELLSMKDIALPLGVSFFTFQAMTYLIDLYKKKYPAQKNVLNMALYFSFFPKITQGPIEKYRDFEKQLTQRQQSLTLMGEGIRRFVYGLAKKVIIADTLGACVDRIYGLDLGNINGVLAWVAIIFYSLQLYYDFSGYSDMAVGLGKMFGFHLTENFNYPYIASTITDFWRRWHISLTSWFREYLYFPLGGNRKGKVRTYINISIIFIATGLWHGASWDFICWGIFHGFFMVLERLGLGKILEKTKVVKHIYTILVLCVGWTFFRVGDVGLTLQYLKRMFLPWMYTASGYAVQELVTNRAFFVAACGILGCGLLQKAAVKIMPRTEKFKNSTVELIFCMLLLVYSVMLMVSSTYSAFIYMNF</sequence>
<keyword evidence="5 8" id="KW-1133">Transmembrane helix</keyword>
<keyword evidence="6 7" id="KW-0472">Membrane</keyword>
<evidence type="ECO:0000256" key="5">
    <source>
        <dbReference type="ARBA" id="ARBA00022989"/>
    </source>
</evidence>
<evidence type="ECO:0000313" key="11">
    <source>
        <dbReference type="Proteomes" id="UP000094067"/>
    </source>
</evidence>
<keyword evidence="4 8" id="KW-0812">Transmembrane</keyword>
<dbReference type="GO" id="GO:0042121">
    <property type="term" value="P:alginic acid biosynthetic process"/>
    <property type="evidence" value="ECO:0007669"/>
    <property type="project" value="InterPro"/>
</dbReference>
<evidence type="ECO:0000256" key="6">
    <source>
        <dbReference type="ARBA" id="ARBA00023136"/>
    </source>
</evidence>
<dbReference type="Proteomes" id="UP000094067">
    <property type="component" value="Unassembled WGS sequence"/>
</dbReference>
<reference evidence="9 11" key="1">
    <citation type="submission" date="2016-07" db="EMBL/GenBank/DDBJ databases">
        <title>Characterization of isolates of Eisenbergiella tayi derived from blood cultures, using whole genome sequencing.</title>
        <authorList>
            <person name="Burdz T."/>
            <person name="Wiebe D."/>
            <person name="Huynh C."/>
            <person name="Bernard K."/>
        </authorList>
    </citation>
    <scope>NUCLEOTIDE SEQUENCE [LARGE SCALE GENOMIC DNA]</scope>
    <source>
        <strain evidence="9 11">NML 110608</strain>
    </source>
</reference>
<evidence type="ECO:0000256" key="3">
    <source>
        <dbReference type="ARBA" id="ARBA00022475"/>
    </source>
</evidence>
<keyword evidence="3 7" id="KW-1003">Cell membrane</keyword>
<gene>
    <name evidence="9" type="primary">patA_4</name>
    <name evidence="9" type="ORF">BEI61_01326</name>
    <name evidence="10" type="ORF">BEI63_06715</name>
</gene>
<dbReference type="PATRIC" id="fig|1432052.4.peg.1491"/>
<feature type="transmembrane region" description="Helical" evidence="8">
    <location>
        <begin position="78"/>
        <end position="98"/>
    </location>
</feature>
<organism evidence="9 11">
    <name type="scientific">Eisenbergiella tayi</name>
    <dbReference type="NCBI Taxonomy" id="1432052"/>
    <lineage>
        <taxon>Bacteria</taxon>
        <taxon>Bacillati</taxon>
        <taxon>Bacillota</taxon>
        <taxon>Clostridia</taxon>
        <taxon>Lachnospirales</taxon>
        <taxon>Lachnospiraceae</taxon>
        <taxon>Eisenbergiella</taxon>
    </lineage>
</organism>
<feature type="transmembrane region" description="Helical" evidence="8">
    <location>
        <begin position="358"/>
        <end position="384"/>
    </location>
</feature>
<proteinExistence type="inferred from homology"/>
<dbReference type="InterPro" id="IPR004299">
    <property type="entry name" value="MBOAT_fam"/>
</dbReference>
<dbReference type="GO" id="GO:0016746">
    <property type="term" value="F:acyltransferase activity"/>
    <property type="evidence" value="ECO:0007669"/>
    <property type="project" value="UniProtKB-KW"/>
</dbReference>
<dbReference type="AlphaFoldDB" id="A0A1E3A9P5"/>